<gene>
    <name evidence="7" type="ORF">AVDCRST_MAG74-3502</name>
</gene>
<evidence type="ECO:0000256" key="3">
    <source>
        <dbReference type="ARBA" id="ARBA00022898"/>
    </source>
</evidence>
<dbReference type="Pfam" id="PF00291">
    <property type="entry name" value="PALP"/>
    <property type="match status" value="1"/>
</dbReference>
<dbReference type="GO" id="GO:0006565">
    <property type="term" value="P:L-serine catabolic process"/>
    <property type="evidence" value="ECO:0007669"/>
    <property type="project" value="TreeGrafter"/>
</dbReference>
<sequence length="411" mass="44026">MTVKLSDIEDAQTILQNIIIPTPTLADSKLARVIGTDSAYLKAECLQKGGSFKVRGAYNKISRLSDDEKRRGVVAASAGNHAQGVALAARLHDTKATIVLPEFAPLTKITATKNYGAEVVLHGATFDEALARSKELQEEHGYTYVHAFDDERVIAGQGTIGLEIARDVPQVTVIVVPIGGGGLISGVAIAAKSILPEVRIVGVQSEMVAPVKGSLAAGKPVAVEVGQTIADGIAVKHPGAITLPLIREFVDEVVEVSEEEIAQAIFFAVQNNRLVVEGAGAAGLAALLAGKVNLKKEDAVCAVLCGGNIDPNLLARVLEQVMVRRGRYIMLKLLVIDRPGTLARLLDHTAESGANVIEVFHRRAMWLAPLGRVGIEMLLEVRDEQHGREVLKHLRETGYHVEREGVGDWEE</sequence>
<dbReference type="InterPro" id="IPR045865">
    <property type="entry name" value="ACT-like_dom_sf"/>
</dbReference>
<dbReference type="NCBIfam" id="TIGR01127">
    <property type="entry name" value="ilvA_1Cterm"/>
    <property type="match status" value="1"/>
</dbReference>
<accession>A0A6J4PX53</accession>
<dbReference type="EMBL" id="CADCUR010000296">
    <property type="protein sequence ID" value="CAA9428261.1"/>
    <property type="molecule type" value="Genomic_DNA"/>
</dbReference>
<dbReference type="EC" id="4.3.1.19" evidence="7"/>
<dbReference type="EC" id="4.3.1.17" evidence="7"/>
<dbReference type="GO" id="GO:0030170">
    <property type="term" value="F:pyridoxal phosphate binding"/>
    <property type="evidence" value="ECO:0007669"/>
    <property type="project" value="UniProtKB-ARBA"/>
</dbReference>
<dbReference type="SUPFAM" id="SSF53686">
    <property type="entry name" value="Tryptophan synthase beta subunit-like PLP-dependent enzymes"/>
    <property type="match status" value="1"/>
</dbReference>
<dbReference type="InterPro" id="IPR005789">
    <property type="entry name" value="Thr_deHydtase_catblc"/>
</dbReference>
<dbReference type="GO" id="GO:0006567">
    <property type="term" value="P:L-threonine catabolic process"/>
    <property type="evidence" value="ECO:0007669"/>
    <property type="project" value="InterPro"/>
</dbReference>
<comment type="catalytic activity">
    <reaction evidence="5">
        <text>L-serine = pyruvate + NH4(+)</text>
        <dbReference type="Rhea" id="RHEA:19169"/>
        <dbReference type="ChEBI" id="CHEBI:15361"/>
        <dbReference type="ChEBI" id="CHEBI:28938"/>
        <dbReference type="ChEBI" id="CHEBI:33384"/>
        <dbReference type="EC" id="4.3.1.17"/>
    </reaction>
</comment>
<organism evidence="7">
    <name type="scientific">uncultured Pyrinomonadaceae bacterium</name>
    <dbReference type="NCBI Taxonomy" id="2283094"/>
    <lineage>
        <taxon>Bacteria</taxon>
        <taxon>Pseudomonadati</taxon>
        <taxon>Acidobacteriota</taxon>
        <taxon>Blastocatellia</taxon>
        <taxon>Blastocatellales</taxon>
        <taxon>Pyrinomonadaceae</taxon>
        <taxon>environmental samples</taxon>
    </lineage>
</organism>
<keyword evidence="3" id="KW-0663">Pyridoxal phosphate</keyword>
<dbReference type="PANTHER" id="PTHR48078:SF6">
    <property type="entry name" value="L-THREONINE DEHYDRATASE CATABOLIC TDCB"/>
    <property type="match status" value="1"/>
</dbReference>
<evidence type="ECO:0000256" key="2">
    <source>
        <dbReference type="ARBA" id="ARBA00010869"/>
    </source>
</evidence>
<evidence type="ECO:0000256" key="5">
    <source>
        <dbReference type="ARBA" id="ARBA00049406"/>
    </source>
</evidence>
<dbReference type="InterPro" id="IPR001926">
    <property type="entry name" value="TrpB-like_PALP"/>
</dbReference>
<dbReference type="InterPro" id="IPR044561">
    <property type="entry name" value="ACT_ThrD-II-like"/>
</dbReference>
<dbReference type="GO" id="GO:0009097">
    <property type="term" value="P:isoleucine biosynthetic process"/>
    <property type="evidence" value="ECO:0007669"/>
    <property type="project" value="TreeGrafter"/>
</dbReference>
<keyword evidence="4 7" id="KW-0456">Lyase</keyword>
<evidence type="ECO:0000259" key="6">
    <source>
        <dbReference type="Pfam" id="PF00291"/>
    </source>
</evidence>
<dbReference type="Gene3D" id="3.40.50.1100">
    <property type="match status" value="2"/>
</dbReference>
<proteinExistence type="inferred from homology"/>
<dbReference type="AlphaFoldDB" id="A0A6J4PX53"/>
<evidence type="ECO:0000256" key="1">
    <source>
        <dbReference type="ARBA" id="ARBA00001933"/>
    </source>
</evidence>
<dbReference type="GO" id="GO:0003941">
    <property type="term" value="F:L-serine ammonia-lyase activity"/>
    <property type="evidence" value="ECO:0007669"/>
    <property type="project" value="UniProtKB-EC"/>
</dbReference>
<evidence type="ECO:0000313" key="7">
    <source>
        <dbReference type="EMBL" id="CAA9428261.1"/>
    </source>
</evidence>
<dbReference type="CDD" id="cd01562">
    <property type="entry name" value="Thr-dehyd"/>
    <property type="match status" value="1"/>
</dbReference>
<dbReference type="CDD" id="cd04886">
    <property type="entry name" value="ACT_ThrD-II-like"/>
    <property type="match status" value="1"/>
</dbReference>
<dbReference type="InterPro" id="IPR050147">
    <property type="entry name" value="Ser/Thr_Dehydratase"/>
</dbReference>
<dbReference type="InterPro" id="IPR036052">
    <property type="entry name" value="TrpB-like_PALP_sf"/>
</dbReference>
<feature type="domain" description="Tryptophan synthase beta chain-like PALP" evidence="6">
    <location>
        <begin position="17"/>
        <end position="306"/>
    </location>
</feature>
<dbReference type="GO" id="GO:0004794">
    <property type="term" value="F:threonine deaminase activity"/>
    <property type="evidence" value="ECO:0007669"/>
    <property type="project" value="UniProtKB-EC"/>
</dbReference>
<reference evidence="7" key="1">
    <citation type="submission" date="2020-02" db="EMBL/GenBank/DDBJ databases">
        <authorList>
            <person name="Meier V. D."/>
        </authorList>
    </citation>
    <scope>NUCLEOTIDE SEQUENCE</scope>
    <source>
        <strain evidence="7">AVDCRST_MAG74</strain>
    </source>
</reference>
<dbReference type="FunFam" id="3.40.50.1100:FF:000005">
    <property type="entry name" value="Threonine dehydratase catabolic"/>
    <property type="match status" value="1"/>
</dbReference>
<dbReference type="SUPFAM" id="SSF55021">
    <property type="entry name" value="ACT-like"/>
    <property type="match status" value="1"/>
</dbReference>
<dbReference type="PANTHER" id="PTHR48078">
    <property type="entry name" value="THREONINE DEHYDRATASE, MITOCHONDRIAL-RELATED"/>
    <property type="match status" value="1"/>
</dbReference>
<protein>
    <submittedName>
        <fullName evidence="7">Threonine dehydratase, catabolic @ L-serine dehydratase, (PLP)-dependent</fullName>
        <ecNumber evidence="7">4.3.1.17</ecNumber>
        <ecNumber evidence="7">4.3.1.19</ecNumber>
    </submittedName>
</protein>
<comment type="similarity">
    <text evidence="2">Belongs to the serine/threonine dehydratase family.</text>
</comment>
<evidence type="ECO:0000256" key="4">
    <source>
        <dbReference type="ARBA" id="ARBA00023239"/>
    </source>
</evidence>
<name>A0A6J4PX53_9BACT</name>
<comment type="cofactor">
    <cofactor evidence="1">
        <name>pyridoxal 5'-phosphate</name>
        <dbReference type="ChEBI" id="CHEBI:597326"/>
    </cofactor>
</comment>
<dbReference type="FunFam" id="3.40.50.1100:FF:000007">
    <property type="entry name" value="L-threonine dehydratase catabolic TdcB"/>
    <property type="match status" value="1"/>
</dbReference>